<gene>
    <name evidence="1" type="ORF">LOK49_LG05G01281</name>
</gene>
<sequence>MRDSSIEVTEENYDASQEAKEQATEAIFESILISLHVHTHTVQKPETADGYRVFVKHRQSATTVTLSEDELKGFSSSKDGTIVHWDVDSGKAKK</sequence>
<dbReference type="EMBL" id="CM045761">
    <property type="protein sequence ID" value="KAI8013944.1"/>
    <property type="molecule type" value="Genomic_DNA"/>
</dbReference>
<keyword evidence="2" id="KW-1185">Reference proteome</keyword>
<evidence type="ECO:0000313" key="2">
    <source>
        <dbReference type="Proteomes" id="UP001060215"/>
    </source>
</evidence>
<accession>A0ACC0HMJ3</accession>
<proteinExistence type="predicted"/>
<reference evidence="1 2" key="1">
    <citation type="journal article" date="2022" name="Plant J.">
        <title>Chromosome-level genome of Camellia lanceoleosa provides a valuable resource for understanding genome evolution and self-incompatibility.</title>
        <authorList>
            <person name="Gong W."/>
            <person name="Xiao S."/>
            <person name="Wang L."/>
            <person name="Liao Z."/>
            <person name="Chang Y."/>
            <person name="Mo W."/>
            <person name="Hu G."/>
            <person name="Li W."/>
            <person name="Zhao G."/>
            <person name="Zhu H."/>
            <person name="Hu X."/>
            <person name="Ji K."/>
            <person name="Xiang X."/>
            <person name="Song Q."/>
            <person name="Yuan D."/>
            <person name="Jin S."/>
            <person name="Zhang L."/>
        </authorList>
    </citation>
    <scope>NUCLEOTIDE SEQUENCE [LARGE SCALE GENOMIC DNA]</scope>
    <source>
        <strain evidence="1">SQ_2022a</strain>
    </source>
</reference>
<dbReference type="Proteomes" id="UP001060215">
    <property type="component" value="Chromosome 4"/>
</dbReference>
<evidence type="ECO:0000313" key="1">
    <source>
        <dbReference type="EMBL" id="KAI8013944.1"/>
    </source>
</evidence>
<organism evidence="1 2">
    <name type="scientific">Camellia lanceoleosa</name>
    <dbReference type="NCBI Taxonomy" id="1840588"/>
    <lineage>
        <taxon>Eukaryota</taxon>
        <taxon>Viridiplantae</taxon>
        <taxon>Streptophyta</taxon>
        <taxon>Embryophyta</taxon>
        <taxon>Tracheophyta</taxon>
        <taxon>Spermatophyta</taxon>
        <taxon>Magnoliopsida</taxon>
        <taxon>eudicotyledons</taxon>
        <taxon>Gunneridae</taxon>
        <taxon>Pentapetalae</taxon>
        <taxon>asterids</taxon>
        <taxon>Ericales</taxon>
        <taxon>Theaceae</taxon>
        <taxon>Camellia</taxon>
    </lineage>
</organism>
<comment type="caution">
    <text evidence="1">The sequence shown here is derived from an EMBL/GenBank/DDBJ whole genome shotgun (WGS) entry which is preliminary data.</text>
</comment>
<protein>
    <submittedName>
        <fullName evidence="1">U3 snoRNP-associated protein-like YAO</fullName>
    </submittedName>
</protein>
<name>A0ACC0HMJ3_9ERIC</name>